<keyword evidence="1" id="KW-0812">Transmembrane</keyword>
<proteinExistence type="predicted"/>
<reference evidence="3" key="2">
    <citation type="submission" date="2025-08" db="UniProtKB">
        <authorList>
            <consortium name="RefSeq"/>
        </authorList>
    </citation>
    <scope>IDENTIFICATION</scope>
    <source>
        <tissue evidence="3">Leaf</tissue>
    </source>
</reference>
<dbReference type="RefSeq" id="XP_056687799.1">
    <property type="nucleotide sequence ID" value="XM_056831821.1"/>
</dbReference>
<evidence type="ECO:0000256" key="1">
    <source>
        <dbReference type="SAM" id="Phobius"/>
    </source>
</evidence>
<evidence type="ECO:0000313" key="2">
    <source>
        <dbReference type="Proteomes" id="UP000813463"/>
    </source>
</evidence>
<name>A0ABM3QWQ5_SPIOL</name>
<gene>
    <name evidence="3" type="primary">LOC130462860</name>
</gene>
<accession>A0ABM3QWQ5</accession>
<feature type="transmembrane region" description="Helical" evidence="1">
    <location>
        <begin position="99"/>
        <end position="117"/>
    </location>
</feature>
<keyword evidence="1" id="KW-0472">Membrane</keyword>
<sequence>MVGDGSLEAAAMAAHLQFHPFRFNLKIPRCFFFFNKNRSFLQSTRYPEHEFGILQFLILEFIFSGVLGVCWIAAGFFAECRLVAICFTVFRLGTTSSFGCFRTTVMLFVLVYAGGLFNMV</sequence>
<keyword evidence="2" id="KW-1185">Reference proteome</keyword>
<reference evidence="2" key="1">
    <citation type="journal article" date="2021" name="Nat. Commun.">
        <title>Genomic analyses provide insights into spinach domestication and the genetic basis of agronomic traits.</title>
        <authorList>
            <person name="Cai X."/>
            <person name="Sun X."/>
            <person name="Xu C."/>
            <person name="Sun H."/>
            <person name="Wang X."/>
            <person name="Ge C."/>
            <person name="Zhang Z."/>
            <person name="Wang Q."/>
            <person name="Fei Z."/>
            <person name="Jiao C."/>
            <person name="Wang Q."/>
        </authorList>
    </citation>
    <scope>NUCLEOTIDE SEQUENCE [LARGE SCALE GENOMIC DNA]</scope>
    <source>
        <strain evidence="2">cv. Varoflay</strain>
    </source>
</reference>
<dbReference type="GeneID" id="130462860"/>
<protein>
    <submittedName>
        <fullName evidence="3">Uncharacterized protein isoform X1</fullName>
    </submittedName>
</protein>
<organism evidence="2 3">
    <name type="scientific">Spinacia oleracea</name>
    <name type="common">Spinach</name>
    <dbReference type="NCBI Taxonomy" id="3562"/>
    <lineage>
        <taxon>Eukaryota</taxon>
        <taxon>Viridiplantae</taxon>
        <taxon>Streptophyta</taxon>
        <taxon>Embryophyta</taxon>
        <taxon>Tracheophyta</taxon>
        <taxon>Spermatophyta</taxon>
        <taxon>Magnoliopsida</taxon>
        <taxon>eudicotyledons</taxon>
        <taxon>Gunneridae</taxon>
        <taxon>Pentapetalae</taxon>
        <taxon>Caryophyllales</taxon>
        <taxon>Chenopodiaceae</taxon>
        <taxon>Chenopodioideae</taxon>
        <taxon>Anserineae</taxon>
        <taxon>Spinacia</taxon>
    </lineage>
</organism>
<dbReference type="Proteomes" id="UP000813463">
    <property type="component" value="Chromosome 6"/>
</dbReference>
<feature type="transmembrane region" description="Helical" evidence="1">
    <location>
        <begin position="53"/>
        <end position="78"/>
    </location>
</feature>
<keyword evidence="1" id="KW-1133">Transmembrane helix</keyword>
<evidence type="ECO:0000313" key="3">
    <source>
        <dbReference type="RefSeq" id="XP_056687799.1"/>
    </source>
</evidence>